<keyword evidence="3" id="KW-1185">Reference proteome</keyword>
<feature type="transmembrane region" description="Helical" evidence="1">
    <location>
        <begin position="362"/>
        <end position="382"/>
    </location>
</feature>
<name>A0ABP8NUU6_9NOCA</name>
<evidence type="ECO:0000313" key="3">
    <source>
        <dbReference type="Proteomes" id="UP001501183"/>
    </source>
</evidence>
<organism evidence="2 3">
    <name type="scientific">Rhodococcus olei</name>
    <dbReference type="NCBI Taxonomy" id="2161675"/>
    <lineage>
        <taxon>Bacteria</taxon>
        <taxon>Bacillati</taxon>
        <taxon>Actinomycetota</taxon>
        <taxon>Actinomycetes</taxon>
        <taxon>Mycobacteriales</taxon>
        <taxon>Nocardiaceae</taxon>
        <taxon>Rhodococcus</taxon>
    </lineage>
</organism>
<evidence type="ECO:0000256" key="1">
    <source>
        <dbReference type="SAM" id="Phobius"/>
    </source>
</evidence>
<feature type="transmembrane region" description="Helical" evidence="1">
    <location>
        <begin position="91"/>
        <end position="109"/>
    </location>
</feature>
<sequence>MHPEEPVMRTTTSPAATVTRPALRLSLPRRPLLLFCATGIVLAAIAQLIGAHILALGVGSVTFYPLIWGILLGGAVSLQRVRPVPLTLQKAAPHLVEAGVFLLAARLSLTVGPNLGVLLHAGPAMLLQEVGHLLGTVLFSLPVAVLLRMGRPAVGACFSIDRESSFAMVSEKYGADSDEYRGVLGMYVFGTVFGALYVGLLASVLSSLHVFNPLALAMGSGVGSGSVMAAASASIAAAHPELGSQVLAVATVSNLITSILGGFVGMFIALPLADRFYRLLTRRRSARGAALPAPTAIPAEPVDETPQAAPARWITLPVMAFAMMLSNILFHRGIDLTEVLGFAAMIAVVVVALAVKKLTRLPAIVGVAVLATALTTPISPVADLLTRLVAPIDFLSLTVPVLVFAGLGIGKDMPVLRRVGWRIVPVGLVSFAATFVAAAAIAQFALHM</sequence>
<dbReference type="EMBL" id="BAABFB010000022">
    <property type="protein sequence ID" value="GAA4474072.1"/>
    <property type="molecule type" value="Genomic_DNA"/>
</dbReference>
<feature type="transmembrane region" description="Helical" evidence="1">
    <location>
        <begin position="184"/>
        <end position="202"/>
    </location>
</feature>
<feature type="transmembrane region" description="Helical" evidence="1">
    <location>
        <begin position="388"/>
        <end position="409"/>
    </location>
</feature>
<dbReference type="InterPro" id="IPR021450">
    <property type="entry name" value="DUF3100"/>
</dbReference>
<feature type="transmembrane region" description="Helical" evidence="1">
    <location>
        <begin position="255"/>
        <end position="277"/>
    </location>
</feature>
<feature type="transmembrane region" description="Helical" evidence="1">
    <location>
        <begin position="214"/>
        <end position="235"/>
    </location>
</feature>
<reference evidence="3" key="1">
    <citation type="journal article" date="2019" name="Int. J. Syst. Evol. Microbiol.">
        <title>The Global Catalogue of Microorganisms (GCM) 10K type strain sequencing project: providing services to taxonomists for standard genome sequencing and annotation.</title>
        <authorList>
            <consortium name="The Broad Institute Genomics Platform"/>
            <consortium name="The Broad Institute Genome Sequencing Center for Infectious Disease"/>
            <person name="Wu L."/>
            <person name="Ma J."/>
        </authorList>
    </citation>
    <scope>NUCLEOTIDE SEQUENCE [LARGE SCALE GENOMIC DNA]</scope>
    <source>
        <strain evidence="3">JCM 32206</strain>
    </source>
</reference>
<dbReference type="Pfam" id="PF11299">
    <property type="entry name" value="DUF3100"/>
    <property type="match status" value="1"/>
</dbReference>
<keyword evidence="1" id="KW-1133">Transmembrane helix</keyword>
<comment type="caution">
    <text evidence="2">The sequence shown here is derived from an EMBL/GenBank/DDBJ whole genome shotgun (WGS) entry which is preliminary data.</text>
</comment>
<accession>A0ABP8NUU6</accession>
<gene>
    <name evidence="2" type="ORF">GCM10023094_08970</name>
</gene>
<dbReference type="Proteomes" id="UP001501183">
    <property type="component" value="Unassembled WGS sequence"/>
</dbReference>
<keyword evidence="1" id="KW-0472">Membrane</keyword>
<feature type="transmembrane region" description="Helical" evidence="1">
    <location>
        <begin position="61"/>
        <end position="79"/>
    </location>
</feature>
<proteinExistence type="predicted"/>
<feature type="transmembrane region" description="Helical" evidence="1">
    <location>
        <begin position="421"/>
        <end position="446"/>
    </location>
</feature>
<feature type="transmembrane region" description="Helical" evidence="1">
    <location>
        <begin position="32"/>
        <end position="55"/>
    </location>
</feature>
<keyword evidence="1" id="KW-0812">Transmembrane</keyword>
<feature type="transmembrane region" description="Helical" evidence="1">
    <location>
        <begin position="336"/>
        <end position="355"/>
    </location>
</feature>
<evidence type="ECO:0000313" key="2">
    <source>
        <dbReference type="EMBL" id="GAA4474072.1"/>
    </source>
</evidence>
<protein>
    <submittedName>
        <fullName evidence="2">DUF3100 domain-containing protein</fullName>
    </submittedName>
</protein>